<dbReference type="InterPro" id="IPR011990">
    <property type="entry name" value="TPR-like_helical_dom_sf"/>
</dbReference>
<sequence length="217" mass="23132">MTRRELVTLAIAALCALAAGPDAWAKVAWRLGAPGLALPLLTDDAARGAALYSAGRYDEADTAFAAVGRSATYNRGMTLAASGSYQLSVAYFDAVLFADRYDADAKHNRQVVSALVDPVVGEAMGHGRIKALLAERGFEADTFDTDDPMAPVRTLDWVTDRDALKRGVTRDRSVAASAKWIASLADAPGEYLKARLAAELERRVETGEAAAAEASRW</sequence>
<dbReference type="AlphaFoldDB" id="A0AAU8AS16"/>
<geneLocation type="plasmid" evidence="2">
    <name>unnamed3</name>
</geneLocation>
<dbReference type="Gene3D" id="1.25.40.10">
    <property type="entry name" value="Tetratricopeptide repeat domain"/>
    <property type="match status" value="1"/>
</dbReference>
<dbReference type="EMBL" id="CP123388">
    <property type="protein sequence ID" value="XCC97462.1"/>
    <property type="molecule type" value="Genomic_DNA"/>
</dbReference>
<evidence type="ECO:0000313" key="2">
    <source>
        <dbReference type="EMBL" id="XCC97462.1"/>
    </source>
</evidence>
<evidence type="ECO:0000256" key="1">
    <source>
        <dbReference type="SAM" id="SignalP"/>
    </source>
</evidence>
<organism evidence="2">
    <name type="scientific">Alloyangia sp. H15</name>
    <dbReference type="NCBI Taxonomy" id="3029062"/>
    <lineage>
        <taxon>Bacteria</taxon>
        <taxon>Pseudomonadati</taxon>
        <taxon>Pseudomonadota</taxon>
        <taxon>Alphaproteobacteria</taxon>
        <taxon>Rhodobacterales</taxon>
        <taxon>Roseobacteraceae</taxon>
        <taxon>Alloyangia</taxon>
    </lineage>
</organism>
<name>A0AAU8AS16_9RHOB</name>
<protein>
    <recommendedName>
        <fullName evidence="3">Ca-activated chloride channel family protein</fullName>
    </recommendedName>
</protein>
<keyword evidence="2" id="KW-0614">Plasmid</keyword>
<dbReference type="SUPFAM" id="SSF48452">
    <property type="entry name" value="TPR-like"/>
    <property type="match status" value="1"/>
</dbReference>
<feature type="signal peptide" evidence="1">
    <location>
        <begin position="1"/>
        <end position="25"/>
    </location>
</feature>
<keyword evidence="1" id="KW-0732">Signal</keyword>
<evidence type="ECO:0008006" key="3">
    <source>
        <dbReference type="Google" id="ProtNLM"/>
    </source>
</evidence>
<accession>A0AAU8AS16</accession>
<feature type="chain" id="PRO_5043515524" description="Ca-activated chloride channel family protein" evidence="1">
    <location>
        <begin position="26"/>
        <end position="217"/>
    </location>
</feature>
<gene>
    <name evidence="2" type="ORF">PVT71_27130</name>
</gene>
<dbReference type="RefSeq" id="WP_353476353.1">
    <property type="nucleotide sequence ID" value="NZ_CP123388.1"/>
</dbReference>
<reference evidence="2" key="1">
    <citation type="submission" date="2023-02" db="EMBL/GenBank/DDBJ databases">
        <title>Description and genomic characterization of Salipiger bruguierae sp. nov., isolated from the sediment of mangrove plant Bruguiera sexangula.</title>
        <authorList>
            <person name="Long M."/>
        </authorList>
    </citation>
    <scope>NUCLEOTIDE SEQUENCE</scope>
    <source>
        <strain evidence="2">H15</strain>
        <plasmid evidence="2">unnamed3</plasmid>
    </source>
</reference>
<proteinExistence type="predicted"/>